<feature type="domain" description="Tyr recombinase" evidence="2">
    <location>
        <begin position="4"/>
        <end position="165"/>
    </location>
</feature>
<gene>
    <name evidence="3" type="ORF">LCGC14_0373990</name>
</gene>
<protein>
    <recommendedName>
        <fullName evidence="2">Tyr recombinase domain-containing protein</fullName>
    </recommendedName>
</protein>
<dbReference type="PANTHER" id="PTHR30349">
    <property type="entry name" value="PHAGE INTEGRASE-RELATED"/>
    <property type="match status" value="1"/>
</dbReference>
<proteinExistence type="predicted"/>
<dbReference type="InterPro" id="IPR011010">
    <property type="entry name" value="DNA_brk_join_enz"/>
</dbReference>
<dbReference type="InterPro" id="IPR002104">
    <property type="entry name" value="Integrase_catalytic"/>
</dbReference>
<dbReference type="EMBL" id="LAZR01000300">
    <property type="protein sequence ID" value="KKN76009.1"/>
    <property type="molecule type" value="Genomic_DNA"/>
</dbReference>
<dbReference type="SUPFAM" id="SSF56349">
    <property type="entry name" value="DNA breaking-rejoining enzymes"/>
    <property type="match status" value="1"/>
</dbReference>
<organism evidence="3">
    <name type="scientific">marine sediment metagenome</name>
    <dbReference type="NCBI Taxonomy" id="412755"/>
    <lineage>
        <taxon>unclassified sequences</taxon>
        <taxon>metagenomes</taxon>
        <taxon>ecological metagenomes</taxon>
    </lineage>
</organism>
<evidence type="ECO:0000313" key="3">
    <source>
        <dbReference type="EMBL" id="KKN76009.1"/>
    </source>
</evidence>
<keyword evidence="1" id="KW-0233">DNA recombination</keyword>
<comment type="caution">
    <text evidence="3">The sequence shown here is derived from an EMBL/GenBank/DDBJ whole genome shotgun (WGS) entry which is preliminary data.</text>
</comment>
<dbReference type="GO" id="GO:0003677">
    <property type="term" value="F:DNA binding"/>
    <property type="evidence" value="ECO:0007669"/>
    <property type="project" value="InterPro"/>
</dbReference>
<accession>A0A0F9T9Y2</accession>
<dbReference type="InterPro" id="IPR050090">
    <property type="entry name" value="Tyrosine_recombinase_XerCD"/>
</dbReference>
<evidence type="ECO:0000256" key="1">
    <source>
        <dbReference type="ARBA" id="ARBA00023172"/>
    </source>
</evidence>
<dbReference type="Pfam" id="PF00589">
    <property type="entry name" value="Phage_integrase"/>
    <property type="match status" value="2"/>
</dbReference>
<dbReference type="Gene3D" id="1.10.443.10">
    <property type="entry name" value="Intergrase catalytic core"/>
    <property type="match status" value="2"/>
</dbReference>
<dbReference type="GO" id="GO:0015074">
    <property type="term" value="P:DNA integration"/>
    <property type="evidence" value="ECO:0007669"/>
    <property type="project" value="InterPro"/>
</dbReference>
<name>A0A0F9T9Y2_9ZZZZ</name>
<evidence type="ECO:0000259" key="2">
    <source>
        <dbReference type="PROSITE" id="PS51898"/>
    </source>
</evidence>
<dbReference type="AlphaFoldDB" id="A0A0F9T9Y2"/>
<reference evidence="3" key="1">
    <citation type="journal article" date="2015" name="Nature">
        <title>Complex archaea that bridge the gap between prokaryotes and eukaryotes.</title>
        <authorList>
            <person name="Spang A."/>
            <person name="Saw J.H."/>
            <person name="Jorgensen S.L."/>
            <person name="Zaremba-Niedzwiedzka K."/>
            <person name="Martijn J."/>
            <person name="Lind A.E."/>
            <person name="van Eijk R."/>
            <person name="Schleper C."/>
            <person name="Guy L."/>
            <person name="Ettema T.J."/>
        </authorList>
    </citation>
    <scope>NUCLEOTIDE SEQUENCE</scope>
</reference>
<dbReference type="PANTHER" id="PTHR30349:SF64">
    <property type="entry name" value="PROPHAGE INTEGRASE INTD-RELATED"/>
    <property type="match status" value="1"/>
</dbReference>
<dbReference type="InterPro" id="IPR013762">
    <property type="entry name" value="Integrase-like_cat_sf"/>
</dbReference>
<dbReference type="GO" id="GO:0006310">
    <property type="term" value="P:DNA recombination"/>
    <property type="evidence" value="ECO:0007669"/>
    <property type="project" value="UniProtKB-KW"/>
</dbReference>
<sequence>MGRKLPVAMTAKEFTQLVKNTYKKHHRIAFLFGFGAGLRISEITNLEQRDIHIKDKKVDVRQGKGSKDRVVPLPKGFREDHLKYIPISCGVRSLQRAFKMAAKRAGLLEIKPTLHFHSLRHSFATRLVSQGVPIHHIRTMLGHSNISTTNIYLEANPIDALKSYEEHF</sequence>
<dbReference type="PROSITE" id="PS51898">
    <property type="entry name" value="TYR_RECOMBINASE"/>
    <property type="match status" value="1"/>
</dbReference>